<dbReference type="GeneID" id="113471198"/>
<dbReference type="AlphaFoldDB" id="A0A3Q0JGX4"/>
<evidence type="ECO:0000259" key="1">
    <source>
        <dbReference type="Pfam" id="PF05699"/>
    </source>
</evidence>
<name>A0A3Q0JGX4_DIACI</name>
<organism evidence="2 3">
    <name type="scientific">Diaphorina citri</name>
    <name type="common">Asian citrus psyllid</name>
    <dbReference type="NCBI Taxonomy" id="121845"/>
    <lineage>
        <taxon>Eukaryota</taxon>
        <taxon>Metazoa</taxon>
        <taxon>Ecdysozoa</taxon>
        <taxon>Arthropoda</taxon>
        <taxon>Hexapoda</taxon>
        <taxon>Insecta</taxon>
        <taxon>Pterygota</taxon>
        <taxon>Neoptera</taxon>
        <taxon>Paraneoptera</taxon>
        <taxon>Hemiptera</taxon>
        <taxon>Sternorrhyncha</taxon>
        <taxon>Psylloidea</taxon>
        <taxon>Psyllidae</taxon>
        <taxon>Diaphorininae</taxon>
        <taxon>Diaphorina</taxon>
    </lineage>
</organism>
<reference evidence="3 4" key="1">
    <citation type="submission" date="2025-04" db="UniProtKB">
        <authorList>
            <consortium name="RefSeq"/>
        </authorList>
    </citation>
    <scope>IDENTIFICATION</scope>
</reference>
<dbReference type="Pfam" id="PF05699">
    <property type="entry name" value="Dimer_Tnp_hAT"/>
    <property type="match status" value="1"/>
</dbReference>
<dbReference type="RefSeq" id="XP_026685956.1">
    <property type="nucleotide sequence ID" value="XM_026830155.1"/>
</dbReference>
<dbReference type="STRING" id="121845.A0A3Q0JGX4"/>
<keyword evidence="2" id="KW-1185">Reference proteome</keyword>
<dbReference type="PaxDb" id="121845-A0A3Q0JGX4"/>
<proteinExistence type="predicted"/>
<dbReference type="PANTHER" id="PTHR46880:SF5">
    <property type="entry name" value="DUF4371 DOMAIN-CONTAINING PROTEIN"/>
    <property type="match status" value="1"/>
</dbReference>
<gene>
    <name evidence="3 4" type="primary">LOC113471198</name>
</gene>
<evidence type="ECO:0000313" key="4">
    <source>
        <dbReference type="RefSeq" id="XP_026685956.1"/>
    </source>
</evidence>
<sequence length="297" mass="34357">MFSNNENKLYLYFLLEIIKKVNKVNTLFQSDQVDPSRLLDDLYDLFYSVISRIVTPSHLSKMKQTDVAHFDFKQYIMPLPCVQFGYEFNKYSSTVSSNILKEIQQNCLNYLVRLGEEIQQRLPANFSLLQKLNSFSPSVATSSNKPDITDIIMHFEKICSDPAEVLSKWNLVQNISGFSTDSTETFWSHVNTIKNSAGDKRYQHILELVLPLLCIPFSNAAVERSFSVMNIIKSKIRNRMSILTTDAILRVRYVCQNECHKFSPTKKMLDKFCSEVVYNTEETNCEILDSFNETLLE</sequence>
<feature type="domain" description="HAT C-terminal dimerisation" evidence="1">
    <location>
        <begin position="200"/>
        <end position="248"/>
    </location>
</feature>
<dbReference type="SUPFAM" id="SSF53098">
    <property type="entry name" value="Ribonuclease H-like"/>
    <property type="match status" value="1"/>
</dbReference>
<dbReference type="PANTHER" id="PTHR46880">
    <property type="entry name" value="RAS-ASSOCIATING DOMAIN-CONTAINING PROTEIN"/>
    <property type="match status" value="1"/>
</dbReference>
<dbReference type="KEGG" id="dci:113471198"/>
<dbReference type="Proteomes" id="UP000079169">
    <property type="component" value="Unplaced"/>
</dbReference>
<dbReference type="InterPro" id="IPR008906">
    <property type="entry name" value="HATC_C_dom"/>
</dbReference>
<evidence type="ECO:0000313" key="3">
    <source>
        <dbReference type="RefSeq" id="XP_026685955.1"/>
    </source>
</evidence>
<dbReference type="GO" id="GO:0046983">
    <property type="term" value="F:protein dimerization activity"/>
    <property type="evidence" value="ECO:0007669"/>
    <property type="project" value="InterPro"/>
</dbReference>
<dbReference type="RefSeq" id="XP_026685955.1">
    <property type="nucleotide sequence ID" value="XM_026830154.1"/>
</dbReference>
<dbReference type="InterPro" id="IPR012337">
    <property type="entry name" value="RNaseH-like_sf"/>
</dbReference>
<protein>
    <submittedName>
        <fullName evidence="3">Uncharacterized protein LOC113471198 isoform X1</fullName>
    </submittedName>
    <submittedName>
        <fullName evidence="4">Uncharacterized protein LOC113471198 isoform X2</fullName>
    </submittedName>
</protein>
<evidence type="ECO:0000313" key="2">
    <source>
        <dbReference type="Proteomes" id="UP000079169"/>
    </source>
</evidence>
<accession>A0A3Q0JGX4</accession>